<evidence type="ECO:0000259" key="1">
    <source>
        <dbReference type="PROSITE" id="PS50011"/>
    </source>
</evidence>
<dbReference type="InterPro" id="IPR001245">
    <property type="entry name" value="Ser-Thr/Tyr_kinase_cat_dom"/>
</dbReference>
<dbReference type="Gene3D" id="1.10.510.10">
    <property type="entry name" value="Transferase(Phosphotransferase) domain 1"/>
    <property type="match status" value="1"/>
</dbReference>
<sequence>MPTALFLSGVQCHDREAPVGGGFADVYCGQFGNMKVALKCLRAFKMSSDVAKIRLKRAFYRESLLWQDLAHPHILPFLGVSEGVFKHSICMVLPWMEHGNILNHMDNLKESGKLSDHNRDACYETALGLSYLHEEGIVHGDLRGANILVDDNGRIRLADFGMSVIAESTGNSSACGGAKRWLSPELINPEQFNMTSSCPTYASDIYSFALTVVELFTGNPPFETLREHQIIHHVLKGNRPPRPSITVDVMMSDRLWKVVTLCWRHHPANRPTASHVVQALESATRQRLT</sequence>
<organism evidence="2 3">
    <name type="scientific">Cristinia sonorae</name>
    <dbReference type="NCBI Taxonomy" id="1940300"/>
    <lineage>
        <taxon>Eukaryota</taxon>
        <taxon>Fungi</taxon>
        <taxon>Dikarya</taxon>
        <taxon>Basidiomycota</taxon>
        <taxon>Agaricomycotina</taxon>
        <taxon>Agaricomycetes</taxon>
        <taxon>Agaricomycetidae</taxon>
        <taxon>Agaricales</taxon>
        <taxon>Pleurotineae</taxon>
        <taxon>Stephanosporaceae</taxon>
        <taxon>Cristinia</taxon>
    </lineage>
</organism>
<dbReference type="InterPro" id="IPR008266">
    <property type="entry name" value="Tyr_kinase_AS"/>
</dbReference>
<dbReference type="PANTHER" id="PTHR44329:SF214">
    <property type="entry name" value="PROTEIN KINASE DOMAIN-CONTAINING PROTEIN"/>
    <property type="match status" value="1"/>
</dbReference>
<dbReference type="PROSITE" id="PS00109">
    <property type="entry name" value="PROTEIN_KINASE_TYR"/>
    <property type="match status" value="1"/>
</dbReference>
<dbReference type="GO" id="GO:0004674">
    <property type="term" value="F:protein serine/threonine kinase activity"/>
    <property type="evidence" value="ECO:0007669"/>
    <property type="project" value="TreeGrafter"/>
</dbReference>
<dbReference type="SUPFAM" id="SSF56112">
    <property type="entry name" value="Protein kinase-like (PK-like)"/>
    <property type="match status" value="1"/>
</dbReference>
<gene>
    <name evidence="2" type="ORF">BXZ70DRAFT_900849</name>
</gene>
<dbReference type="GO" id="GO:0005524">
    <property type="term" value="F:ATP binding"/>
    <property type="evidence" value="ECO:0007669"/>
    <property type="project" value="InterPro"/>
</dbReference>
<evidence type="ECO:0000313" key="2">
    <source>
        <dbReference type="EMBL" id="KAH8083311.1"/>
    </source>
</evidence>
<keyword evidence="2" id="KW-0418">Kinase</keyword>
<dbReference type="AlphaFoldDB" id="A0A8K0XL54"/>
<dbReference type="InterPro" id="IPR011009">
    <property type="entry name" value="Kinase-like_dom_sf"/>
</dbReference>
<dbReference type="PIRSF" id="PIRSF000654">
    <property type="entry name" value="Integrin-linked_kinase"/>
    <property type="match status" value="1"/>
</dbReference>
<protein>
    <submittedName>
        <fullName evidence="2">Kinase-like domain-containing protein</fullName>
    </submittedName>
</protein>
<keyword evidence="2" id="KW-0808">Transferase</keyword>
<dbReference type="PANTHER" id="PTHR44329">
    <property type="entry name" value="SERINE/THREONINE-PROTEIN KINASE TNNI3K-RELATED"/>
    <property type="match status" value="1"/>
</dbReference>
<dbReference type="PROSITE" id="PS50011">
    <property type="entry name" value="PROTEIN_KINASE_DOM"/>
    <property type="match status" value="1"/>
</dbReference>
<dbReference type="InterPro" id="IPR051681">
    <property type="entry name" value="Ser/Thr_Kinases-Pseudokinases"/>
</dbReference>
<accession>A0A8K0XL54</accession>
<proteinExistence type="predicted"/>
<feature type="domain" description="Protein kinase" evidence="1">
    <location>
        <begin position="12"/>
        <end position="288"/>
    </location>
</feature>
<dbReference type="OrthoDB" id="10261027at2759"/>
<reference evidence="2" key="1">
    <citation type="journal article" date="2021" name="New Phytol.">
        <title>Evolutionary innovations through gain and loss of genes in the ectomycorrhizal Boletales.</title>
        <authorList>
            <person name="Wu G."/>
            <person name="Miyauchi S."/>
            <person name="Morin E."/>
            <person name="Kuo A."/>
            <person name="Drula E."/>
            <person name="Varga T."/>
            <person name="Kohler A."/>
            <person name="Feng B."/>
            <person name="Cao Y."/>
            <person name="Lipzen A."/>
            <person name="Daum C."/>
            <person name="Hundley H."/>
            <person name="Pangilinan J."/>
            <person name="Johnson J."/>
            <person name="Barry K."/>
            <person name="LaButti K."/>
            <person name="Ng V."/>
            <person name="Ahrendt S."/>
            <person name="Min B."/>
            <person name="Choi I.G."/>
            <person name="Park H."/>
            <person name="Plett J.M."/>
            <person name="Magnuson J."/>
            <person name="Spatafora J.W."/>
            <person name="Nagy L.G."/>
            <person name="Henrissat B."/>
            <person name="Grigoriev I.V."/>
            <person name="Yang Z.L."/>
            <person name="Xu J."/>
            <person name="Martin F.M."/>
        </authorList>
    </citation>
    <scope>NUCLEOTIDE SEQUENCE</scope>
    <source>
        <strain evidence="2">KKN 215</strain>
    </source>
</reference>
<comment type="caution">
    <text evidence="2">The sequence shown here is derived from an EMBL/GenBank/DDBJ whole genome shotgun (WGS) entry which is preliminary data.</text>
</comment>
<dbReference type="Pfam" id="PF07714">
    <property type="entry name" value="PK_Tyr_Ser-Thr"/>
    <property type="match status" value="1"/>
</dbReference>
<dbReference type="InterPro" id="IPR000719">
    <property type="entry name" value="Prot_kinase_dom"/>
</dbReference>
<name>A0A8K0XL54_9AGAR</name>
<evidence type="ECO:0000313" key="3">
    <source>
        <dbReference type="Proteomes" id="UP000813824"/>
    </source>
</evidence>
<dbReference type="Proteomes" id="UP000813824">
    <property type="component" value="Unassembled WGS sequence"/>
</dbReference>
<keyword evidence="3" id="KW-1185">Reference proteome</keyword>
<dbReference type="EMBL" id="JAEVFJ010000048">
    <property type="protein sequence ID" value="KAH8083311.1"/>
    <property type="molecule type" value="Genomic_DNA"/>
</dbReference>